<dbReference type="InterPro" id="IPR000073">
    <property type="entry name" value="AB_hydrolase_1"/>
</dbReference>
<dbReference type="HOGENOM" id="CLU_033707_2_0_10"/>
<reference evidence="3 4" key="1">
    <citation type="submission" date="2009-10" db="EMBL/GenBank/DDBJ databases">
        <authorList>
            <person name="Qin X."/>
            <person name="Bachman B."/>
            <person name="Battles P."/>
            <person name="Bell A."/>
            <person name="Bess C."/>
            <person name="Bickham C."/>
            <person name="Chaboub L."/>
            <person name="Chen D."/>
            <person name="Coyle M."/>
            <person name="Deiros D.R."/>
            <person name="Dinh H."/>
            <person name="Forbes L."/>
            <person name="Fowler G."/>
            <person name="Francisco L."/>
            <person name="Fu Q."/>
            <person name="Gubbala S."/>
            <person name="Hale W."/>
            <person name="Han Y."/>
            <person name="Hemphill L."/>
            <person name="Highlander S.K."/>
            <person name="Hirani K."/>
            <person name="Hogues M."/>
            <person name="Jackson L."/>
            <person name="Jakkamsetti A."/>
            <person name="Javaid M."/>
            <person name="Jiang H."/>
            <person name="Korchina V."/>
            <person name="Kovar C."/>
            <person name="Lara F."/>
            <person name="Lee S."/>
            <person name="Mata R."/>
            <person name="Mathew T."/>
            <person name="Moen C."/>
            <person name="Morales K."/>
            <person name="Munidasa M."/>
            <person name="Nazareth L."/>
            <person name="Ngo R."/>
            <person name="Nguyen L."/>
            <person name="Okwuonu G."/>
            <person name="Ongeri F."/>
            <person name="Patil S."/>
            <person name="Petrosino J."/>
            <person name="Pham C."/>
            <person name="Pham P."/>
            <person name="Pu L.-L."/>
            <person name="Puazo M."/>
            <person name="Raj R."/>
            <person name="Reid J."/>
            <person name="Rouhana J."/>
            <person name="Saada N."/>
            <person name="Shang Y."/>
            <person name="Simmons D."/>
            <person name="Thornton R."/>
            <person name="Warren J."/>
            <person name="Weissenberger G."/>
            <person name="Zhang J."/>
            <person name="Zhang L."/>
            <person name="Zhou C."/>
            <person name="Zhu D."/>
            <person name="Muzny D."/>
            <person name="Worley K."/>
            <person name="Gibbs R."/>
        </authorList>
    </citation>
    <scope>NUCLEOTIDE SEQUENCE [LARGE SCALE GENOMIC DNA]</scope>
    <source>
        <strain evidence="3 4">DSM 17361</strain>
    </source>
</reference>
<dbReference type="GO" id="GO:0052689">
    <property type="term" value="F:carboxylic ester hydrolase activity"/>
    <property type="evidence" value="ECO:0007669"/>
    <property type="project" value="TreeGrafter"/>
</dbReference>
<dbReference type="eggNOG" id="COG1073">
    <property type="taxonomic scope" value="Bacteria"/>
</dbReference>
<feature type="signal peptide" evidence="1">
    <location>
        <begin position="1"/>
        <end position="21"/>
    </location>
</feature>
<dbReference type="PANTHER" id="PTHR43265:SF1">
    <property type="entry name" value="ESTERASE ESTD"/>
    <property type="match status" value="1"/>
</dbReference>
<dbReference type="Proteomes" id="UP000003160">
    <property type="component" value="Unassembled WGS sequence"/>
</dbReference>
<sequence length="455" mass="50375">MKQRFLTIIFLLCAYVCVSYAQKLEGSWTGKLSVQGVQLTIVFHVEKDKNSDFIVTMDSPDQSVKDVPATVNSLTADSVDIAISSIGARYLGKQHGDSIQGTFTQFGRAFPLMLNRGTEELKRPQTPHLPYPYQTEEVTFNNAKANAVFSGTLTYPVGYEQMDNHKVPVVLMVTGSGQENRDEEIFDHQPFLVLADYLARHGIASLRYDDRGFAKSTGDASKSTMKDNAEDARCGLNYLKTLKRFGKIGVMGHSEGGSIALMLAAEGLPDFIVSLAGVAGRGDSLMLKQVYQAMEARGDATFAHDYCKVLGAIYAYRNAKKDISDPDAVLDSLLKQTNVSLPALSKQSLLPVITMQTPWILDFIATDMACYLPKIKCPVMAVNGSKDVQVDAHDNLSAFRKGLIPNKKNLIKEYEGLNHLFQYCTTGQTTEYRLIEETFAPEVMKDIVDWIKTLE</sequence>
<dbReference type="RefSeq" id="WP_007174622.1">
    <property type="nucleotide sequence ID" value="NZ_GG704782.1"/>
</dbReference>
<feature type="domain" description="AB hydrolase-1" evidence="2">
    <location>
        <begin position="168"/>
        <end position="409"/>
    </location>
</feature>
<keyword evidence="4" id="KW-1185">Reference proteome</keyword>
<dbReference type="Gene3D" id="3.40.50.1820">
    <property type="entry name" value="alpha/beta hydrolase"/>
    <property type="match status" value="1"/>
</dbReference>
<dbReference type="AlphaFoldDB" id="D1PTI8"/>
<dbReference type="SUPFAM" id="SSF53474">
    <property type="entry name" value="alpha/beta-Hydrolases"/>
    <property type="match status" value="1"/>
</dbReference>
<feature type="chain" id="PRO_5003025861" evidence="1">
    <location>
        <begin position="22"/>
        <end position="455"/>
    </location>
</feature>
<comment type="caution">
    <text evidence="3">The sequence shown here is derived from an EMBL/GenBank/DDBJ whole genome shotgun (WGS) entry which is preliminary data.</text>
</comment>
<organism evidence="3 4">
    <name type="scientific">Hallella bergensis DSM 17361</name>
    <dbReference type="NCBI Taxonomy" id="585502"/>
    <lineage>
        <taxon>Bacteria</taxon>
        <taxon>Pseudomonadati</taxon>
        <taxon>Bacteroidota</taxon>
        <taxon>Bacteroidia</taxon>
        <taxon>Bacteroidales</taxon>
        <taxon>Prevotellaceae</taxon>
        <taxon>Hallella</taxon>
    </lineage>
</organism>
<accession>D1PTI8</accession>
<name>D1PTI8_9BACT</name>
<dbReference type="OrthoDB" id="9809549at2"/>
<dbReference type="InterPro" id="IPR053145">
    <property type="entry name" value="AB_hydrolase_Est10"/>
</dbReference>
<evidence type="ECO:0000313" key="4">
    <source>
        <dbReference type="Proteomes" id="UP000003160"/>
    </source>
</evidence>
<evidence type="ECO:0000313" key="3">
    <source>
        <dbReference type="EMBL" id="EFA45308.1"/>
    </source>
</evidence>
<protein>
    <submittedName>
        <fullName evidence="3">X-Pro dipeptidyl-peptidase (S15 family)</fullName>
    </submittedName>
</protein>
<proteinExistence type="predicted"/>
<keyword evidence="1" id="KW-0732">Signal</keyword>
<gene>
    <name evidence="3" type="ORF">HMPREF0645_0273</name>
</gene>
<evidence type="ECO:0000256" key="1">
    <source>
        <dbReference type="SAM" id="SignalP"/>
    </source>
</evidence>
<dbReference type="PANTHER" id="PTHR43265">
    <property type="entry name" value="ESTERASE ESTD"/>
    <property type="match status" value="1"/>
</dbReference>
<dbReference type="InterPro" id="IPR029058">
    <property type="entry name" value="AB_hydrolase_fold"/>
</dbReference>
<evidence type="ECO:0000259" key="2">
    <source>
        <dbReference type="Pfam" id="PF00561"/>
    </source>
</evidence>
<dbReference type="EMBL" id="ACKS01000016">
    <property type="protein sequence ID" value="EFA45308.1"/>
    <property type="molecule type" value="Genomic_DNA"/>
</dbReference>
<dbReference type="Pfam" id="PF00561">
    <property type="entry name" value="Abhydrolase_1"/>
    <property type="match status" value="1"/>
</dbReference>